<dbReference type="Gene3D" id="1.20.120.1220">
    <property type="match status" value="1"/>
</dbReference>
<dbReference type="GO" id="GO:0005886">
    <property type="term" value="C:plasma membrane"/>
    <property type="evidence" value="ECO:0007669"/>
    <property type="project" value="TreeGrafter"/>
</dbReference>
<keyword evidence="5" id="KW-1185">Reference proteome</keyword>
<dbReference type="Pfam" id="PF01478">
    <property type="entry name" value="Peptidase_A24"/>
    <property type="match status" value="1"/>
</dbReference>
<feature type="transmembrane region" description="Helical" evidence="2">
    <location>
        <begin position="92"/>
        <end position="123"/>
    </location>
</feature>
<reference evidence="4 5" key="1">
    <citation type="submission" date="2019-07" db="EMBL/GenBank/DDBJ databases">
        <title>Georgenia wutianyii sp. nov. and Georgenia *** sp. nov. isolated from plateau pika (Ochotona curzoniae) in the Qinghai-Tibet plateau of China.</title>
        <authorList>
            <person name="Tian Z."/>
        </authorList>
    </citation>
    <scope>NUCLEOTIDE SEQUENCE [LARGE SCALE GENOMIC DNA]</scope>
    <source>
        <strain evidence="4 5">Z446</strain>
    </source>
</reference>
<dbReference type="PANTHER" id="PTHR30487:SF0">
    <property type="entry name" value="PREPILIN LEADER PEPTIDASE_N-METHYLTRANSFERASE-RELATED"/>
    <property type="match status" value="1"/>
</dbReference>
<dbReference type="InterPro" id="IPR000045">
    <property type="entry name" value="Prepilin_IV_endopep_pep"/>
</dbReference>
<feature type="transmembrane region" description="Helical" evidence="2">
    <location>
        <begin position="63"/>
        <end position="80"/>
    </location>
</feature>
<sequence length="170" mass="16675">MPHGAAVAAAGGWLALVAAFLTVVDLRTHRLPNRFVGAGTLGALLLLVLAAATGGGWAPLGRAVAAGAVCLVGYLVLALLRAGGLGLGDVKLAGLLGLWLGWFGWAAALTGVLAGFVLGGVYAVGLLVTRRATRTTAIAFGPWMLLGAAVVTALIAGGGTGAVSLVGVSR</sequence>
<keyword evidence="2" id="KW-0812">Transmembrane</keyword>
<organism evidence="4 5">
    <name type="scientific">Georgenia yuyongxinii</name>
    <dbReference type="NCBI Taxonomy" id="2589797"/>
    <lineage>
        <taxon>Bacteria</taxon>
        <taxon>Bacillati</taxon>
        <taxon>Actinomycetota</taxon>
        <taxon>Actinomycetes</taxon>
        <taxon>Micrococcales</taxon>
        <taxon>Bogoriellaceae</taxon>
        <taxon>Georgenia</taxon>
    </lineage>
</organism>
<dbReference type="PANTHER" id="PTHR30487">
    <property type="entry name" value="TYPE 4 PREPILIN-LIKE PROTEINS LEADER PEPTIDE-PROCESSING ENZYME"/>
    <property type="match status" value="1"/>
</dbReference>
<dbReference type="InterPro" id="IPR050882">
    <property type="entry name" value="Prepilin_peptidase/N-MTase"/>
</dbReference>
<feature type="transmembrane region" description="Helical" evidence="2">
    <location>
        <begin position="36"/>
        <end position="57"/>
    </location>
</feature>
<evidence type="ECO:0000256" key="2">
    <source>
        <dbReference type="SAM" id="Phobius"/>
    </source>
</evidence>
<comment type="similarity">
    <text evidence="1">Belongs to the peptidase A24 family.</text>
</comment>
<gene>
    <name evidence="4" type="ORF">FJ693_19330</name>
</gene>
<feature type="transmembrane region" description="Helical" evidence="2">
    <location>
        <begin position="6"/>
        <end position="24"/>
    </location>
</feature>
<feature type="domain" description="Prepilin type IV endopeptidase peptidase" evidence="3">
    <location>
        <begin position="14"/>
        <end position="124"/>
    </location>
</feature>
<keyword evidence="2" id="KW-0472">Membrane</keyword>
<name>A0A552WJT6_9MICO</name>
<evidence type="ECO:0000313" key="4">
    <source>
        <dbReference type="EMBL" id="TRW43025.1"/>
    </source>
</evidence>
<evidence type="ECO:0000256" key="1">
    <source>
        <dbReference type="ARBA" id="ARBA00005801"/>
    </source>
</evidence>
<proteinExistence type="inferred from homology"/>
<dbReference type="GO" id="GO:0006465">
    <property type="term" value="P:signal peptide processing"/>
    <property type="evidence" value="ECO:0007669"/>
    <property type="project" value="TreeGrafter"/>
</dbReference>
<keyword evidence="2" id="KW-1133">Transmembrane helix</keyword>
<dbReference type="AlphaFoldDB" id="A0A552WJT6"/>
<dbReference type="GO" id="GO:0004190">
    <property type="term" value="F:aspartic-type endopeptidase activity"/>
    <property type="evidence" value="ECO:0007669"/>
    <property type="project" value="InterPro"/>
</dbReference>
<protein>
    <submittedName>
        <fullName evidence="4">Prepilin peptidase</fullName>
    </submittedName>
</protein>
<feature type="transmembrane region" description="Helical" evidence="2">
    <location>
        <begin position="143"/>
        <end position="168"/>
    </location>
</feature>
<evidence type="ECO:0000259" key="3">
    <source>
        <dbReference type="Pfam" id="PF01478"/>
    </source>
</evidence>
<evidence type="ECO:0000313" key="5">
    <source>
        <dbReference type="Proteomes" id="UP000318693"/>
    </source>
</evidence>
<accession>A0A552WJT6</accession>
<dbReference type="Proteomes" id="UP000318693">
    <property type="component" value="Unassembled WGS sequence"/>
</dbReference>
<comment type="caution">
    <text evidence="4">The sequence shown here is derived from an EMBL/GenBank/DDBJ whole genome shotgun (WGS) entry which is preliminary data.</text>
</comment>
<dbReference type="EMBL" id="VJXR01000111">
    <property type="protein sequence ID" value="TRW43025.1"/>
    <property type="molecule type" value="Genomic_DNA"/>
</dbReference>